<reference evidence="2" key="1">
    <citation type="journal article" date="2019" name="Sci. Rep.">
        <title>Draft genome of Tanacetum cinerariifolium, the natural source of mosquito coil.</title>
        <authorList>
            <person name="Yamashiro T."/>
            <person name="Shiraishi A."/>
            <person name="Satake H."/>
            <person name="Nakayama K."/>
        </authorList>
    </citation>
    <scope>NUCLEOTIDE SEQUENCE</scope>
</reference>
<feature type="region of interest" description="Disordered" evidence="1">
    <location>
        <begin position="46"/>
        <end position="145"/>
    </location>
</feature>
<dbReference type="AlphaFoldDB" id="A0A699VMB2"/>
<feature type="non-terminal residue" evidence="2">
    <location>
        <position position="145"/>
    </location>
</feature>
<evidence type="ECO:0000256" key="1">
    <source>
        <dbReference type="SAM" id="MobiDB-lite"/>
    </source>
</evidence>
<feature type="non-terminal residue" evidence="2">
    <location>
        <position position="1"/>
    </location>
</feature>
<name>A0A699VMB2_TANCI</name>
<dbReference type="EMBL" id="BKCJ011447599">
    <property type="protein sequence ID" value="GFD34516.1"/>
    <property type="molecule type" value="Genomic_DNA"/>
</dbReference>
<protein>
    <submittedName>
        <fullName evidence="2">Uncharacterized protein</fullName>
    </submittedName>
</protein>
<gene>
    <name evidence="2" type="ORF">Tci_906485</name>
</gene>
<sequence length="145" mass="15626">LAVITMSEYLRFLFLSGATIEKGTALTSQDQRVEVEDPKIVAIRERKAGAAAKKRERKKRGADEGEGSRPKVKRKKASIVQKDSSAASEYVSSLEPIQTVIPTGPKGENPSGTVAATVESHEDHSPPCDSANYSVHEDTDVCGDE</sequence>
<comment type="caution">
    <text evidence="2">The sequence shown here is derived from an EMBL/GenBank/DDBJ whole genome shotgun (WGS) entry which is preliminary data.</text>
</comment>
<feature type="compositionally biased region" description="Polar residues" evidence="1">
    <location>
        <begin position="81"/>
        <end position="91"/>
    </location>
</feature>
<organism evidence="2">
    <name type="scientific">Tanacetum cinerariifolium</name>
    <name type="common">Dalmatian daisy</name>
    <name type="synonym">Chrysanthemum cinerariifolium</name>
    <dbReference type="NCBI Taxonomy" id="118510"/>
    <lineage>
        <taxon>Eukaryota</taxon>
        <taxon>Viridiplantae</taxon>
        <taxon>Streptophyta</taxon>
        <taxon>Embryophyta</taxon>
        <taxon>Tracheophyta</taxon>
        <taxon>Spermatophyta</taxon>
        <taxon>Magnoliopsida</taxon>
        <taxon>eudicotyledons</taxon>
        <taxon>Gunneridae</taxon>
        <taxon>Pentapetalae</taxon>
        <taxon>asterids</taxon>
        <taxon>campanulids</taxon>
        <taxon>Asterales</taxon>
        <taxon>Asteraceae</taxon>
        <taxon>Asteroideae</taxon>
        <taxon>Anthemideae</taxon>
        <taxon>Anthemidinae</taxon>
        <taxon>Tanacetum</taxon>
    </lineage>
</organism>
<evidence type="ECO:0000313" key="2">
    <source>
        <dbReference type="EMBL" id="GFD34516.1"/>
    </source>
</evidence>
<proteinExistence type="predicted"/>
<accession>A0A699VMB2</accession>